<evidence type="ECO:0000313" key="6">
    <source>
        <dbReference type="EMBL" id="MBD3933281.1"/>
    </source>
</evidence>
<dbReference type="RefSeq" id="WP_191210580.1">
    <property type="nucleotide sequence ID" value="NZ_BAABKL010000050.1"/>
</dbReference>
<dbReference type="GO" id="GO:0003677">
    <property type="term" value="F:DNA binding"/>
    <property type="evidence" value="ECO:0007669"/>
    <property type="project" value="UniProtKB-KW"/>
</dbReference>
<comment type="similarity">
    <text evidence="1">Belongs to the LysR transcriptional regulatory family.</text>
</comment>
<dbReference type="InterPro" id="IPR036390">
    <property type="entry name" value="WH_DNA-bd_sf"/>
</dbReference>
<comment type="caution">
    <text evidence="6">The sequence shown here is derived from an EMBL/GenBank/DDBJ whole genome shotgun (WGS) entry which is preliminary data.</text>
</comment>
<keyword evidence="7" id="KW-1185">Reference proteome</keyword>
<evidence type="ECO:0000259" key="5">
    <source>
        <dbReference type="PROSITE" id="PS50931"/>
    </source>
</evidence>
<gene>
    <name evidence="6" type="ORF">IF129_17195</name>
</gene>
<evidence type="ECO:0000256" key="3">
    <source>
        <dbReference type="ARBA" id="ARBA00023125"/>
    </source>
</evidence>
<dbReference type="PANTHER" id="PTHR30346:SF29">
    <property type="entry name" value="LYSR SUBSTRATE-BINDING"/>
    <property type="match status" value="1"/>
</dbReference>
<reference evidence="6" key="1">
    <citation type="submission" date="2020-09" db="EMBL/GenBank/DDBJ databases">
        <title>Secondary metabolite and genome analysis of marine Streptomyces chumphonensis KK1-2T.</title>
        <authorList>
            <person name="Phongsopitanun W."/>
            <person name="Kanchanasin P."/>
            <person name="Pittayakhajonwut P."/>
            <person name="Suwanborirux K."/>
            <person name="Tanasupawat S."/>
        </authorList>
    </citation>
    <scope>NUCLEOTIDE SEQUENCE</scope>
    <source>
        <strain evidence="6">KK1-2</strain>
    </source>
</reference>
<dbReference type="InterPro" id="IPR000847">
    <property type="entry name" value="LysR_HTH_N"/>
</dbReference>
<dbReference type="GO" id="GO:0032993">
    <property type="term" value="C:protein-DNA complex"/>
    <property type="evidence" value="ECO:0007669"/>
    <property type="project" value="TreeGrafter"/>
</dbReference>
<evidence type="ECO:0000256" key="4">
    <source>
        <dbReference type="ARBA" id="ARBA00023163"/>
    </source>
</evidence>
<feature type="domain" description="HTH lysR-type" evidence="5">
    <location>
        <begin position="3"/>
        <end position="60"/>
    </location>
</feature>
<dbReference type="Pfam" id="PF00126">
    <property type="entry name" value="HTH_1"/>
    <property type="match status" value="1"/>
</dbReference>
<sequence>MKVEVQDLRVLRAVADSGSLAGAARALGVHQAAVTRRVQHLERATGLVVLHRDHRGAYLTGAGRLLLRCADELLPRIDRLLAAGSPGGTPGPTAERLRIGAVPSSALPLVTARAQALFPSAVIELRTVTGAYREPSDDTRPDDCGAALLSLFRLQRLDLAVVRHSAVLGGPLPDPLDHAVLAEENLLVGTGEGHRLARRPSLALADLEGERCLLAGGRRHAVLRRHFTAAVRRAEVGVGLHWAPDEAEAAAVACAVRGVLPAYPFPAPAAGVVYVPLSDAVTRHELLLVWSSDGPAAAWAPRLADTVRAAYPGAAYPGAAGPGWPGA</sequence>
<proteinExistence type="inferred from homology"/>
<keyword evidence="4" id="KW-0804">Transcription</keyword>
<name>A0A927F140_9ACTN</name>
<dbReference type="Proteomes" id="UP000632289">
    <property type="component" value="Unassembled WGS sequence"/>
</dbReference>
<dbReference type="InterPro" id="IPR036388">
    <property type="entry name" value="WH-like_DNA-bd_sf"/>
</dbReference>
<dbReference type="PROSITE" id="PS50931">
    <property type="entry name" value="HTH_LYSR"/>
    <property type="match status" value="1"/>
</dbReference>
<dbReference type="SUPFAM" id="SSF46785">
    <property type="entry name" value="Winged helix' DNA-binding domain"/>
    <property type="match status" value="1"/>
</dbReference>
<dbReference type="AlphaFoldDB" id="A0A927F140"/>
<dbReference type="EMBL" id="JACXYU010000009">
    <property type="protein sequence ID" value="MBD3933281.1"/>
    <property type="molecule type" value="Genomic_DNA"/>
</dbReference>
<dbReference type="Gene3D" id="3.40.190.10">
    <property type="entry name" value="Periplasmic binding protein-like II"/>
    <property type="match status" value="2"/>
</dbReference>
<protein>
    <submittedName>
        <fullName evidence="6">LysR family transcriptional regulator</fullName>
    </submittedName>
</protein>
<evidence type="ECO:0000256" key="1">
    <source>
        <dbReference type="ARBA" id="ARBA00009437"/>
    </source>
</evidence>
<dbReference type="PANTHER" id="PTHR30346">
    <property type="entry name" value="TRANSCRIPTIONAL DUAL REGULATOR HCAR-RELATED"/>
    <property type="match status" value="1"/>
</dbReference>
<dbReference type="InterPro" id="IPR005119">
    <property type="entry name" value="LysR_subst-bd"/>
</dbReference>
<accession>A0A927F140</accession>
<dbReference type="SUPFAM" id="SSF53850">
    <property type="entry name" value="Periplasmic binding protein-like II"/>
    <property type="match status" value="1"/>
</dbReference>
<keyword evidence="3" id="KW-0238">DNA-binding</keyword>
<evidence type="ECO:0000313" key="7">
    <source>
        <dbReference type="Proteomes" id="UP000632289"/>
    </source>
</evidence>
<evidence type="ECO:0000256" key="2">
    <source>
        <dbReference type="ARBA" id="ARBA00023015"/>
    </source>
</evidence>
<dbReference type="Gene3D" id="1.10.10.10">
    <property type="entry name" value="Winged helix-like DNA-binding domain superfamily/Winged helix DNA-binding domain"/>
    <property type="match status" value="1"/>
</dbReference>
<dbReference type="GO" id="GO:0003700">
    <property type="term" value="F:DNA-binding transcription factor activity"/>
    <property type="evidence" value="ECO:0007669"/>
    <property type="project" value="InterPro"/>
</dbReference>
<organism evidence="6 7">
    <name type="scientific">Streptomyces chumphonensis</name>
    <dbReference type="NCBI Taxonomy" id="1214925"/>
    <lineage>
        <taxon>Bacteria</taxon>
        <taxon>Bacillati</taxon>
        <taxon>Actinomycetota</taxon>
        <taxon>Actinomycetes</taxon>
        <taxon>Kitasatosporales</taxon>
        <taxon>Streptomycetaceae</taxon>
        <taxon>Streptomyces</taxon>
    </lineage>
</organism>
<keyword evidence="2" id="KW-0805">Transcription regulation</keyword>
<dbReference type="Pfam" id="PF03466">
    <property type="entry name" value="LysR_substrate"/>
    <property type="match status" value="1"/>
</dbReference>